<sequence>MARVLYPADVIRIALSSAEGFPFEHFAQELHAHLTGSEFVPTGGTSDGGADGVLAGLYENSTKPTSFFQASIRDDTEYKIKQTVQRLREVGRDPRTLVYFTSQHVARFDLVEENLSDELDVTIRIRDATFIAAHVNDTAGTQTAFQQHLSHYAAYLQKVGSTKLIPSSAHVESPAVFTFLSQQVDRRKGDTTSLHAMIDALILWALEGTDPDAGIFMSRQDVLQRISGELPSVEALVADDLGPRMEELSKKSNRMLRWHQKEDLFCLPFETRLKIEEENAADVLLRSDVLAGLRARVLSDYPDMSIADLDSAADVALRALQFTFEKQGLEFAAFLNDASAVQDAPDIAASVSESLSSCGIHGKAALRIGPAVFQALRGVFYKSTVVERSYLRRLSNTYALLFILNTEPRLMEFFQDMTGDFYLYVGSDQLLKALSEQYLDPPDQMARNALQIASSLGATLVLTQPVLEEVVGHFRACDYEFRNHVAASEPYMDYELSRQVPHIMIRAYLYARINGEPPARPKSWSAFVQQFCSYEELHHGTGESEFVRYLLRAFNMEFVSKDELEDLVDVDGVAELANKLAPSKGRRELAENDALLAHAVFEHRSQQKELFSPNEFGFSTWWLTGETSILRHTKELVDTNRKARYIMRPEFLLNFVTLAPSAQDSRRAFANIFPTLLGIRLAKRMDEKAFHAVMEKVEDASQMDDDRRGAAIAGIVDRLKGDFSQEYLSDNARGASNAIDIAASRSNAAVGERLG</sequence>
<dbReference type="RefSeq" id="WP_078713057.1">
    <property type="nucleotide sequence ID" value="NZ_FUYG01000001.1"/>
</dbReference>
<evidence type="ECO:0000313" key="2">
    <source>
        <dbReference type="Proteomes" id="UP000189735"/>
    </source>
</evidence>
<organism evidence="1 2">
    <name type="scientific">Agreia bicolorata</name>
    <dbReference type="NCBI Taxonomy" id="110935"/>
    <lineage>
        <taxon>Bacteria</taxon>
        <taxon>Bacillati</taxon>
        <taxon>Actinomycetota</taxon>
        <taxon>Actinomycetes</taxon>
        <taxon>Micrococcales</taxon>
        <taxon>Microbacteriaceae</taxon>
        <taxon>Agreia</taxon>
    </lineage>
</organism>
<evidence type="ECO:0000313" key="1">
    <source>
        <dbReference type="EMBL" id="SKA80793.1"/>
    </source>
</evidence>
<dbReference type="EMBL" id="FUYG01000001">
    <property type="protein sequence ID" value="SKA80793.1"/>
    <property type="molecule type" value="Genomic_DNA"/>
</dbReference>
<reference evidence="2" key="1">
    <citation type="submission" date="2017-02" db="EMBL/GenBank/DDBJ databases">
        <authorList>
            <person name="Varghese N."/>
            <person name="Submissions S."/>
        </authorList>
    </citation>
    <scope>NUCLEOTIDE SEQUENCE [LARGE SCALE GENOMIC DNA]</scope>
    <source>
        <strain evidence="2">VKM Ac-2052</strain>
    </source>
</reference>
<protein>
    <submittedName>
        <fullName evidence="1">Uncharacterized protein</fullName>
    </submittedName>
</protein>
<dbReference type="AlphaFoldDB" id="A0A1T4WTV4"/>
<proteinExistence type="predicted"/>
<dbReference type="Proteomes" id="UP000189735">
    <property type="component" value="Unassembled WGS sequence"/>
</dbReference>
<accession>A0A1T4WTV4</accession>
<gene>
    <name evidence="1" type="ORF">SAMN06295879_0243</name>
</gene>
<name>A0A1T4WTV4_9MICO</name>